<dbReference type="WBParaSite" id="nRc.2.0.1.t22055-RA">
    <property type="protein sequence ID" value="nRc.2.0.1.t22055-RA"/>
    <property type="gene ID" value="nRc.2.0.1.g22055"/>
</dbReference>
<organism evidence="1 2">
    <name type="scientific">Romanomermis culicivorax</name>
    <name type="common">Nematode worm</name>
    <dbReference type="NCBI Taxonomy" id="13658"/>
    <lineage>
        <taxon>Eukaryota</taxon>
        <taxon>Metazoa</taxon>
        <taxon>Ecdysozoa</taxon>
        <taxon>Nematoda</taxon>
        <taxon>Enoplea</taxon>
        <taxon>Dorylaimia</taxon>
        <taxon>Mermithida</taxon>
        <taxon>Mermithoidea</taxon>
        <taxon>Mermithidae</taxon>
        <taxon>Romanomermis</taxon>
    </lineage>
</organism>
<sequence>MDSDDIDEDILESVQPGEASSKLTIVRCSQCMKQQLASFKRTLRFVELRINN</sequence>
<evidence type="ECO:0000313" key="1">
    <source>
        <dbReference type="Proteomes" id="UP000887565"/>
    </source>
</evidence>
<accession>A0A915J7E2</accession>
<dbReference type="Proteomes" id="UP000887565">
    <property type="component" value="Unplaced"/>
</dbReference>
<reference evidence="2" key="1">
    <citation type="submission" date="2022-11" db="UniProtKB">
        <authorList>
            <consortium name="WormBaseParasite"/>
        </authorList>
    </citation>
    <scope>IDENTIFICATION</scope>
</reference>
<evidence type="ECO:0000313" key="2">
    <source>
        <dbReference type="WBParaSite" id="nRc.2.0.1.t22055-RA"/>
    </source>
</evidence>
<proteinExistence type="predicted"/>
<name>A0A915J7E2_ROMCU</name>
<keyword evidence="1" id="KW-1185">Reference proteome</keyword>
<protein>
    <submittedName>
        <fullName evidence="2">Uncharacterized protein</fullName>
    </submittedName>
</protein>
<dbReference type="AlphaFoldDB" id="A0A915J7E2"/>